<evidence type="ECO:0000256" key="4">
    <source>
        <dbReference type="SAM" id="MobiDB-lite"/>
    </source>
</evidence>
<dbReference type="Pfam" id="PF00012">
    <property type="entry name" value="HSP70"/>
    <property type="match status" value="1"/>
</dbReference>
<accession>A0ABD1PBF7</accession>
<keyword evidence="6" id="KW-1185">Reference proteome</keyword>
<dbReference type="EMBL" id="JBFOLK010000014">
    <property type="protein sequence ID" value="KAL2460964.1"/>
    <property type="molecule type" value="Genomic_DNA"/>
</dbReference>
<evidence type="ECO:0000256" key="2">
    <source>
        <dbReference type="ARBA" id="ARBA00022741"/>
    </source>
</evidence>
<dbReference type="GO" id="GO:0005524">
    <property type="term" value="F:ATP binding"/>
    <property type="evidence" value="ECO:0007669"/>
    <property type="project" value="UniProtKB-KW"/>
</dbReference>
<dbReference type="Gene3D" id="2.60.34.10">
    <property type="entry name" value="Substrate Binding Domain Of DNAk, Chain A, domain 1"/>
    <property type="match status" value="1"/>
</dbReference>
<keyword evidence="5" id="KW-0346">Stress response</keyword>
<dbReference type="AlphaFoldDB" id="A0ABD1PBF7"/>
<organism evidence="5 6">
    <name type="scientific">Abeliophyllum distichum</name>
    <dbReference type="NCBI Taxonomy" id="126358"/>
    <lineage>
        <taxon>Eukaryota</taxon>
        <taxon>Viridiplantae</taxon>
        <taxon>Streptophyta</taxon>
        <taxon>Embryophyta</taxon>
        <taxon>Tracheophyta</taxon>
        <taxon>Spermatophyta</taxon>
        <taxon>Magnoliopsida</taxon>
        <taxon>eudicotyledons</taxon>
        <taxon>Gunneridae</taxon>
        <taxon>Pentapetalae</taxon>
        <taxon>asterids</taxon>
        <taxon>lamiids</taxon>
        <taxon>Lamiales</taxon>
        <taxon>Oleaceae</taxon>
        <taxon>Forsythieae</taxon>
        <taxon>Abeliophyllum</taxon>
    </lineage>
</organism>
<gene>
    <name evidence="5" type="ORF">Adt_44384</name>
</gene>
<dbReference type="InterPro" id="IPR013126">
    <property type="entry name" value="Hsp_70_fam"/>
</dbReference>
<evidence type="ECO:0000313" key="5">
    <source>
        <dbReference type="EMBL" id="KAL2460964.1"/>
    </source>
</evidence>
<dbReference type="InterPro" id="IPR029047">
    <property type="entry name" value="HSP70_peptide-bd_sf"/>
</dbReference>
<dbReference type="FunFam" id="1.20.1270.10:FF:000016">
    <property type="entry name" value="Heat shock protein 70"/>
    <property type="match status" value="1"/>
</dbReference>
<protein>
    <submittedName>
        <fullName evidence="5">Heat shock 70 kDa protein 5</fullName>
    </submittedName>
</protein>
<proteinExistence type="inferred from homology"/>
<dbReference type="Proteomes" id="UP001604336">
    <property type="component" value="Unassembled WGS sequence"/>
</dbReference>
<dbReference type="Gene3D" id="1.20.1270.10">
    <property type="match status" value="1"/>
</dbReference>
<comment type="similarity">
    <text evidence="1">Belongs to the heat shock protein 70 family.</text>
</comment>
<dbReference type="SUPFAM" id="SSF100920">
    <property type="entry name" value="Heat shock protein 70kD (HSP70), peptide-binding domain"/>
    <property type="match status" value="1"/>
</dbReference>
<dbReference type="InterPro" id="IPR029048">
    <property type="entry name" value="HSP70_C_sf"/>
</dbReference>
<keyword evidence="2" id="KW-0547">Nucleotide-binding</keyword>
<feature type="compositionally biased region" description="Gly residues" evidence="4">
    <location>
        <begin position="215"/>
        <end position="230"/>
    </location>
</feature>
<keyword evidence="3" id="KW-0067">ATP-binding</keyword>
<evidence type="ECO:0000256" key="3">
    <source>
        <dbReference type="ARBA" id="ARBA00022840"/>
    </source>
</evidence>
<evidence type="ECO:0000256" key="1">
    <source>
        <dbReference type="ARBA" id="ARBA00007381"/>
    </source>
</evidence>
<dbReference type="PANTHER" id="PTHR19375">
    <property type="entry name" value="HEAT SHOCK PROTEIN 70KDA"/>
    <property type="match status" value="1"/>
</dbReference>
<evidence type="ECO:0000313" key="6">
    <source>
        <dbReference type="Proteomes" id="UP001604336"/>
    </source>
</evidence>
<feature type="region of interest" description="Disordered" evidence="4">
    <location>
        <begin position="202"/>
        <end position="237"/>
    </location>
</feature>
<dbReference type="SUPFAM" id="SSF100934">
    <property type="entry name" value="Heat shock protein 70kD (HSP70), C-terminal subdomain"/>
    <property type="match status" value="1"/>
</dbReference>
<name>A0ABD1PBF7_9LAMI</name>
<dbReference type="FunFam" id="2.60.34.10:FF:000002">
    <property type="entry name" value="Heat shock 70 kDa"/>
    <property type="match status" value="1"/>
</dbReference>
<reference evidence="6" key="1">
    <citation type="submission" date="2024-07" db="EMBL/GenBank/DDBJ databases">
        <title>Two chromosome-level genome assemblies of Korean endemic species Abeliophyllum distichum and Forsythia ovata (Oleaceae).</title>
        <authorList>
            <person name="Jang H."/>
        </authorList>
    </citation>
    <scope>NUCLEOTIDE SEQUENCE [LARGE SCALE GENOMIC DNA]</scope>
</reference>
<sequence>MTTLIPRNTTIPTKKEQIFSTYSDNQPGVLIQVYEGERARTRDNNLLGKFELTGIPPAPRGVPQINVTFDIDANGILNVAAEDKTAGVKNKITITNDKGRLSKEDIEKMVQDAERYKAEDEEVKKKVEAKNALENYAYNMRNTVKDEKFASKLDPSEKQKIESAVEEAIEWLDRNELAEVDELEDKLKELEGICNPIISKMYQGGGSDASMGEDMPGGGGGSGGSSGGAGPKIEEVD</sequence>
<comment type="caution">
    <text evidence="5">The sequence shown here is derived from an EMBL/GenBank/DDBJ whole genome shotgun (WGS) entry which is preliminary data.</text>
</comment>